<feature type="domain" description="Outer membrane protein beta-barrel" evidence="5">
    <location>
        <begin position="457"/>
        <end position="914"/>
    </location>
</feature>
<dbReference type="AlphaFoldDB" id="A0A6C0GVI4"/>
<comment type="subcellular location">
    <subcellularLocation>
        <location evidence="1">Cell outer membrane</location>
    </subcellularLocation>
</comment>
<evidence type="ECO:0000256" key="2">
    <source>
        <dbReference type="ARBA" id="ARBA00023136"/>
    </source>
</evidence>
<dbReference type="Pfam" id="PF14905">
    <property type="entry name" value="OMP_b-brl_3"/>
    <property type="match status" value="1"/>
</dbReference>
<dbReference type="GO" id="GO:0009279">
    <property type="term" value="C:cell outer membrane"/>
    <property type="evidence" value="ECO:0007669"/>
    <property type="project" value="UniProtKB-SubCell"/>
</dbReference>
<dbReference type="SUPFAM" id="SSF49478">
    <property type="entry name" value="Cna protein B-type domain"/>
    <property type="match status" value="1"/>
</dbReference>
<evidence type="ECO:0000256" key="3">
    <source>
        <dbReference type="ARBA" id="ARBA00023237"/>
    </source>
</evidence>
<reference evidence="6 7" key="1">
    <citation type="submission" date="2020-01" db="EMBL/GenBank/DDBJ databases">
        <authorList>
            <person name="Kim M.K."/>
        </authorList>
    </citation>
    <scope>NUCLEOTIDE SEQUENCE [LARGE SCALE GENOMIC DNA]</scope>
    <source>
        <strain evidence="6 7">172606-1</strain>
    </source>
</reference>
<proteinExistence type="predicted"/>
<keyword evidence="6" id="KW-0675">Receptor</keyword>
<sequence length="945" mass="105319">MAQSRVKGSIRGVVVDSTTKKALREAPVTLLHAKDSSLITFTITGGEGNFAFNNIPEGNYRVLITFLGYRNISKNITLDASSPHIDLGTMEMAQTTILLNEVVIEQERAPITLKNDTLEFNATSFKTRPNTQVEELLKKMPGIEISRDGTIKAQGQEVKRVLVDGKPFFGDDPKVATRNLPAEIIDKVQLYDQGSDQAEFSGFDDGTREKTINLTTKKDKRKGIFGQNNIGVGTSERYQARLNFNRFNNGQQLSIIGLGNNINQQGFTMQDMSSFGSGSGMSGGGGRGGDISGGEGGRGGGGGMMVNPGQGGGIGGGNNGNNNSITESWAGGINYRDSWSKKLDVTGSYFANHSNIITDQKSLRQNILPDTTFINDQTNTTRNQNTSNRLNLRLDYRPDSLTSIRFTPSLTFQNSTYTSAIFANTYTGSNEPLNQSSTFNNSVGNGVSGNSNLLFMRKFNKKGRSFSFNLNTLLNQQHTTGTTRSANEFFNAPDGQPPARNFDQRNEQQTARLNNTATFSYTEPLSLRQTLEFHYIFGRNGSRSDKEVNNYNEVSGVYDLFNEQLSNEFNNTFSTQRAGATLQNKRLKYTYSFGLDIQQAGLKNDNESRNTMLRRNFTNLLPNAMFTYSIGRNKNLRINYRSRINSPSVSQLQPVPDNSNPLNIRLGDPDLKPEYSNQLTATYNFFNSGNYRSLFAALNLNQTGNKIVNAQEFSNTGTQTTRPVNENGYYTATGFVAIGRPIRSIKANINLTTNLGYNRGISLVNGQENRSKSLLAGQGVSLNSNYNEKFEYGISANMNYQQATYSLQSQQNNSFFSQVLTADLYYELPYKFIFTSEVTYTANTGRSAGYNQSFVLWNAALARQLFKNKQGELKLQVYDILNQNRSIVRNIGDTYVEDVQSQVLQQYFMLSFTYHLRKFGGNFNMGQNPNRRSNMPPFMRQQGRQ</sequence>
<evidence type="ECO:0000256" key="1">
    <source>
        <dbReference type="ARBA" id="ARBA00004442"/>
    </source>
</evidence>
<gene>
    <name evidence="6" type="ORF">GXP67_03835</name>
</gene>
<accession>A0A6C0GVI4</accession>
<dbReference type="SUPFAM" id="SSF56935">
    <property type="entry name" value="Porins"/>
    <property type="match status" value="1"/>
</dbReference>
<keyword evidence="2" id="KW-0472">Membrane</keyword>
<evidence type="ECO:0000313" key="7">
    <source>
        <dbReference type="Proteomes" id="UP000480178"/>
    </source>
</evidence>
<evidence type="ECO:0000259" key="5">
    <source>
        <dbReference type="Pfam" id="PF14905"/>
    </source>
</evidence>
<keyword evidence="7" id="KW-1185">Reference proteome</keyword>
<dbReference type="InterPro" id="IPR036942">
    <property type="entry name" value="Beta-barrel_TonB_sf"/>
</dbReference>
<dbReference type="Pfam" id="PF13620">
    <property type="entry name" value="CarboxypepD_reg"/>
    <property type="match status" value="1"/>
</dbReference>
<protein>
    <submittedName>
        <fullName evidence="6">TonB-dependent receptor</fullName>
    </submittedName>
</protein>
<feature type="region of interest" description="Disordered" evidence="4">
    <location>
        <begin position="925"/>
        <end position="945"/>
    </location>
</feature>
<organism evidence="6 7">
    <name type="scientific">Rhodocytophaga rosea</name>
    <dbReference type="NCBI Taxonomy" id="2704465"/>
    <lineage>
        <taxon>Bacteria</taxon>
        <taxon>Pseudomonadati</taxon>
        <taxon>Bacteroidota</taxon>
        <taxon>Cytophagia</taxon>
        <taxon>Cytophagales</taxon>
        <taxon>Rhodocytophagaceae</taxon>
        <taxon>Rhodocytophaga</taxon>
    </lineage>
</organism>
<feature type="region of interest" description="Disordered" evidence="4">
    <location>
        <begin position="278"/>
        <end position="320"/>
    </location>
</feature>
<dbReference type="Gene3D" id="2.60.40.1120">
    <property type="entry name" value="Carboxypeptidase-like, regulatory domain"/>
    <property type="match status" value="1"/>
</dbReference>
<dbReference type="KEGG" id="rhoz:GXP67_03835"/>
<dbReference type="Gene3D" id="2.40.170.20">
    <property type="entry name" value="TonB-dependent receptor, beta-barrel domain"/>
    <property type="match status" value="1"/>
</dbReference>
<evidence type="ECO:0000256" key="4">
    <source>
        <dbReference type="SAM" id="MobiDB-lite"/>
    </source>
</evidence>
<dbReference type="InterPro" id="IPR041700">
    <property type="entry name" value="OMP_b-brl_3"/>
</dbReference>
<feature type="compositionally biased region" description="Gly residues" evidence="4">
    <location>
        <begin position="278"/>
        <end position="319"/>
    </location>
</feature>
<evidence type="ECO:0000313" key="6">
    <source>
        <dbReference type="EMBL" id="QHT71877.1"/>
    </source>
</evidence>
<dbReference type="EMBL" id="CP048222">
    <property type="protein sequence ID" value="QHT71877.1"/>
    <property type="molecule type" value="Genomic_DNA"/>
</dbReference>
<keyword evidence="3" id="KW-0998">Cell outer membrane</keyword>
<name>A0A6C0GVI4_9BACT</name>
<dbReference type="Proteomes" id="UP000480178">
    <property type="component" value="Chromosome"/>
</dbReference>